<proteinExistence type="predicted"/>
<evidence type="ECO:0000313" key="1">
    <source>
        <dbReference type="EMBL" id="QHU12019.1"/>
    </source>
</evidence>
<accession>A0A6C0K2S2</accession>
<organism evidence="1">
    <name type="scientific">viral metagenome</name>
    <dbReference type="NCBI Taxonomy" id="1070528"/>
    <lineage>
        <taxon>unclassified sequences</taxon>
        <taxon>metagenomes</taxon>
        <taxon>organismal metagenomes</taxon>
    </lineage>
</organism>
<protein>
    <submittedName>
        <fullName evidence="1">Uncharacterized protein</fullName>
    </submittedName>
</protein>
<dbReference type="EMBL" id="MN740794">
    <property type="protein sequence ID" value="QHU12019.1"/>
    <property type="molecule type" value="Genomic_DNA"/>
</dbReference>
<dbReference type="AlphaFoldDB" id="A0A6C0K2S2"/>
<reference evidence="1" key="1">
    <citation type="journal article" date="2020" name="Nature">
        <title>Giant virus diversity and host interactions through global metagenomics.</title>
        <authorList>
            <person name="Schulz F."/>
            <person name="Roux S."/>
            <person name="Paez-Espino D."/>
            <person name="Jungbluth S."/>
            <person name="Walsh D.A."/>
            <person name="Denef V.J."/>
            <person name="McMahon K.D."/>
            <person name="Konstantinidis K.T."/>
            <person name="Eloe-Fadrosh E.A."/>
            <person name="Kyrpides N.C."/>
            <person name="Woyke T."/>
        </authorList>
    </citation>
    <scope>NUCLEOTIDE SEQUENCE</scope>
    <source>
        <strain evidence="1">GVMAG-S-1101169-75</strain>
    </source>
</reference>
<name>A0A6C0K2S2_9ZZZZ</name>
<sequence length="200" mass="22303">MQCSVQDCVFFANEGCYGTCSRHSIYKPVKILSFMKPTLPKVILDMIFEMSHNPSPLYLNDNEIVAILGKQPEDVFVDPDLVQERVYWLEHHDIPYMGCDAIEYAIRVLDFTENKYLRVEDAERIMVAIDLRDPNRASRIAMEKAVVINTLHRGVLPRSMFSIGLCYHGAPACTNKMSRECVRNIVNGGGGGGGGGGGVM</sequence>